<evidence type="ECO:0000256" key="11">
    <source>
        <dbReference type="PROSITE-ProRule" id="PRU00122"/>
    </source>
</evidence>
<dbReference type="InterPro" id="IPR051145">
    <property type="entry name" value="GAS-SHBG-PROS"/>
</dbReference>
<reference evidence="14" key="1">
    <citation type="thesis" date="2021" institute="BYU ScholarsArchive" country="Provo, UT, USA">
        <title>Applications of and Algorithms for Genome Assembly and Genomic Analyses with an Emphasis on Marine Teleosts.</title>
        <authorList>
            <person name="Pickett B.D."/>
        </authorList>
    </citation>
    <scope>NUCLEOTIDE SEQUENCE</scope>
    <source>
        <strain evidence="14">HI-2016</strain>
    </source>
</reference>
<keyword evidence="6" id="KW-0446">Lipid-binding</keyword>
<dbReference type="OrthoDB" id="6275838at2759"/>
<dbReference type="PANTHER" id="PTHR24040:SF3">
    <property type="entry name" value="SEX HORMONE-BINDING GLOBULIN"/>
    <property type="match status" value="1"/>
</dbReference>
<evidence type="ECO:0000256" key="4">
    <source>
        <dbReference type="ARBA" id="ARBA00022665"/>
    </source>
</evidence>
<accession>A0A8T2PA04</accession>
<feature type="signal peptide" evidence="12">
    <location>
        <begin position="1"/>
        <end position="22"/>
    </location>
</feature>
<dbReference type="PANTHER" id="PTHR24040">
    <property type="entry name" value="LAMININ G-LIKE DOMAIN-CONTAINING PROTEIN"/>
    <property type="match status" value="1"/>
</dbReference>
<sequence length="387" mass="42027">MGSREMALLLLLCASSAWPGQAADEAGENGAKTTLTSGKRYINLGQRWGSRSPLMHTKANLTELTSIKSSFELRTLDPEGVVFYGDTQGGADWFVLGLRGGVPEMQIGKGNTLISVAGGPKLNDGAWHQVELRSEGIYVILQVDGIDVLVVGLHSKCDNCNLEGQIRLSLGGILVKELELLNPLQTEMDGCVRKGNWLNLSTPWETDEELQPCFTEIQKGSYFPGTGLVLFNSSDFTTQQTGESELEVKIKGHSSAWKGTVLSLKTPQGDSILNMTAQEQTKELIVTFGTQTSTLKLGPQSLALNLSKNEIKVEFGPQQLAMLDEVTQSWPTMWNEGLILAFGGVPDESDPIYLKGCLSLIQINGQDVDLDRALYKHNTISSHGCPA</sequence>
<feature type="domain" description="Laminin G" evidence="13">
    <location>
        <begin position="43"/>
        <end position="213"/>
    </location>
</feature>
<dbReference type="EMBL" id="JAFBMS010000015">
    <property type="protein sequence ID" value="KAG9346348.1"/>
    <property type="molecule type" value="Genomic_DNA"/>
</dbReference>
<evidence type="ECO:0000256" key="1">
    <source>
        <dbReference type="ARBA" id="ARBA00004613"/>
    </source>
</evidence>
<evidence type="ECO:0000313" key="15">
    <source>
        <dbReference type="Proteomes" id="UP000824540"/>
    </source>
</evidence>
<dbReference type="Proteomes" id="UP000824540">
    <property type="component" value="Unassembled WGS sequence"/>
</dbReference>
<evidence type="ECO:0000256" key="9">
    <source>
        <dbReference type="ARBA" id="ARBA00037620"/>
    </source>
</evidence>
<dbReference type="PROSITE" id="PS50025">
    <property type="entry name" value="LAM_G_DOMAIN"/>
    <property type="match status" value="1"/>
</dbReference>
<keyword evidence="3" id="KW-0964">Secreted</keyword>
<comment type="function">
    <text evidence="9">Functions as an androgen transport protein, but may also be involved in receptor mediated processes. Each dimer binds one molecule of steroid. Specific for 5-alpha-dihydrotestosterone, testosterone, and 17-beta-estradiol. Regulates the plasma metabolic clearance rate of steroid hormones by controlling their plasma concentration.</text>
</comment>
<keyword evidence="7" id="KW-1015">Disulfide bond</keyword>
<dbReference type="SMART" id="SM00282">
    <property type="entry name" value="LamG"/>
    <property type="match status" value="1"/>
</dbReference>
<keyword evidence="8" id="KW-0325">Glycoprotein</keyword>
<comment type="caution">
    <text evidence="14">The sequence shown here is derived from an EMBL/GenBank/DDBJ whole genome shotgun (WGS) entry which is preliminary data.</text>
</comment>
<evidence type="ECO:0000256" key="10">
    <source>
        <dbReference type="ARBA" id="ARBA00040510"/>
    </source>
</evidence>
<name>A0A8T2PA04_9TELE</name>
<feature type="chain" id="PRO_5035849381" description="Sex hormone-binding globulin" evidence="12">
    <location>
        <begin position="23"/>
        <end position="387"/>
    </location>
</feature>
<evidence type="ECO:0000259" key="13">
    <source>
        <dbReference type="PROSITE" id="PS50025"/>
    </source>
</evidence>
<evidence type="ECO:0000256" key="3">
    <source>
        <dbReference type="ARBA" id="ARBA00022525"/>
    </source>
</evidence>
<dbReference type="GO" id="GO:0005496">
    <property type="term" value="F:steroid binding"/>
    <property type="evidence" value="ECO:0007669"/>
    <property type="project" value="UniProtKB-KW"/>
</dbReference>
<protein>
    <recommendedName>
        <fullName evidence="10">Sex hormone-binding globulin</fullName>
    </recommendedName>
</protein>
<comment type="caution">
    <text evidence="11">Lacks conserved residue(s) required for the propagation of feature annotation.</text>
</comment>
<comment type="subunit">
    <text evidence="2">Homodimer.</text>
</comment>
<evidence type="ECO:0000256" key="5">
    <source>
        <dbReference type="ARBA" id="ARBA00022729"/>
    </source>
</evidence>
<proteinExistence type="predicted"/>
<evidence type="ECO:0000256" key="2">
    <source>
        <dbReference type="ARBA" id="ARBA00011738"/>
    </source>
</evidence>
<keyword evidence="4" id="KW-0754">Steroid-binding</keyword>
<evidence type="ECO:0000256" key="6">
    <source>
        <dbReference type="ARBA" id="ARBA00023121"/>
    </source>
</evidence>
<evidence type="ECO:0000256" key="8">
    <source>
        <dbReference type="ARBA" id="ARBA00023180"/>
    </source>
</evidence>
<dbReference type="InterPro" id="IPR001791">
    <property type="entry name" value="Laminin_G"/>
</dbReference>
<evidence type="ECO:0000256" key="7">
    <source>
        <dbReference type="ARBA" id="ARBA00023157"/>
    </source>
</evidence>
<gene>
    <name evidence="14" type="ORF">JZ751_006659</name>
</gene>
<dbReference type="Pfam" id="PF00054">
    <property type="entry name" value="Laminin_G_1"/>
    <property type="match status" value="1"/>
</dbReference>
<organism evidence="14 15">
    <name type="scientific">Albula glossodonta</name>
    <name type="common">roundjaw bonefish</name>
    <dbReference type="NCBI Taxonomy" id="121402"/>
    <lineage>
        <taxon>Eukaryota</taxon>
        <taxon>Metazoa</taxon>
        <taxon>Chordata</taxon>
        <taxon>Craniata</taxon>
        <taxon>Vertebrata</taxon>
        <taxon>Euteleostomi</taxon>
        <taxon>Actinopterygii</taxon>
        <taxon>Neopterygii</taxon>
        <taxon>Teleostei</taxon>
        <taxon>Albuliformes</taxon>
        <taxon>Albulidae</taxon>
        <taxon>Albula</taxon>
    </lineage>
</organism>
<evidence type="ECO:0000313" key="14">
    <source>
        <dbReference type="EMBL" id="KAG9346348.1"/>
    </source>
</evidence>
<dbReference type="InterPro" id="IPR013320">
    <property type="entry name" value="ConA-like_dom_sf"/>
</dbReference>
<keyword evidence="15" id="KW-1185">Reference proteome</keyword>
<keyword evidence="5 12" id="KW-0732">Signal</keyword>
<dbReference type="AlphaFoldDB" id="A0A8T2PA04"/>
<dbReference type="SUPFAM" id="SSF49899">
    <property type="entry name" value="Concanavalin A-like lectins/glucanases"/>
    <property type="match status" value="2"/>
</dbReference>
<evidence type="ECO:0000256" key="12">
    <source>
        <dbReference type="SAM" id="SignalP"/>
    </source>
</evidence>
<dbReference type="CDD" id="cd00110">
    <property type="entry name" value="LamG"/>
    <property type="match status" value="1"/>
</dbReference>
<dbReference type="GO" id="GO:0005576">
    <property type="term" value="C:extracellular region"/>
    <property type="evidence" value="ECO:0007669"/>
    <property type="project" value="UniProtKB-SubCell"/>
</dbReference>
<comment type="subcellular location">
    <subcellularLocation>
        <location evidence="1">Secreted</location>
    </subcellularLocation>
</comment>
<dbReference type="Gene3D" id="2.60.120.200">
    <property type="match status" value="2"/>
</dbReference>